<comment type="similarity">
    <text evidence="3">Belongs to the CENP-K/MCM22 family.</text>
</comment>
<name>A0A6A5XET3_9PLEO</name>
<sequence>MEQIHELTLTNIRRYAVDAREMQGELMDVDASHTKTRLEQTIKELQGRVSEQQAALEKLRLAVQGDVQRTAYAAIDPRERLKQLLAVKQAYTQFQPVAPFLPSRDSELPSLLAARAIQQTVKETKDAIASTEARLSRTESTLQKENANLRDAHLLAQALEGRLERLRAQSQDRSQKTPAQLAKDLIAAKREQKEIYDGEFARLGEAFHEFVTEILSPMLAAEELGGPVVGDLPEVEDDMLAVGFTKKGKVKSTKKAPSDTLRQRRIDQIWGDKAMDEGEQLGEAEAADNDMRKLIESLFATLTGPGGGKAYCDLERDSAASRFLVRAKIAQYHPRDARKLRLIDFGRELDD</sequence>
<feature type="coiled-coil region" evidence="8">
    <location>
        <begin position="114"/>
        <end position="176"/>
    </location>
</feature>
<reference evidence="9" key="1">
    <citation type="journal article" date="2020" name="Stud. Mycol.">
        <title>101 Dothideomycetes genomes: a test case for predicting lifestyles and emergence of pathogens.</title>
        <authorList>
            <person name="Haridas S."/>
            <person name="Albert R."/>
            <person name="Binder M."/>
            <person name="Bloem J."/>
            <person name="Labutti K."/>
            <person name="Salamov A."/>
            <person name="Andreopoulos B."/>
            <person name="Baker S."/>
            <person name="Barry K."/>
            <person name="Bills G."/>
            <person name="Bluhm B."/>
            <person name="Cannon C."/>
            <person name="Castanera R."/>
            <person name="Culley D."/>
            <person name="Daum C."/>
            <person name="Ezra D."/>
            <person name="Gonzalez J."/>
            <person name="Henrissat B."/>
            <person name="Kuo A."/>
            <person name="Liang C."/>
            <person name="Lipzen A."/>
            <person name="Lutzoni F."/>
            <person name="Magnuson J."/>
            <person name="Mondo S."/>
            <person name="Nolan M."/>
            <person name="Ohm R."/>
            <person name="Pangilinan J."/>
            <person name="Park H.-J."/>
            <person name="Ramirez L."/>
            <person name="Alfaro M."/>
            <person name="Sun H."/>
            <person name="Tritt A."/>
            <person name="Yoshinaga Y."/>
            <person name="Zwiers L.-H."/>
            <person name="Turgeon B."/>
            <person name="Goodwin S."/>
            <person name="Spatafora J."/>
            <person name="Crous P."/>
            <person name="Grigoriev I."/>
        </authorList>
    </citation>
    <scope>NUCLEOTIDE SEQUENCE</scope>
    <source>
        <strain evidence="9">CBS 175.79</strain>
    </source>
</reference>
<dbReference type="OrthoDB" id="9445768at2759"/>
<evidence type="ECO:0000256" key="3">
    <source>
        <dbReference type="ARBA" id="ARBA00005795"/>
    </source>
</evidence>
<dbReference type="GO" id="GO:0005634">
    <property type="term" value="C:nucleus"/>
    <property type="evidence" value="ECO:0007669"/>
    <property type="project" value="UniProtKB-SubCell"/>
</dbReference>
<evidence type="ECO:0000256" key="6">
    <source>
        <dbReference type="ARBA" id="ARBA00023242"/>
    </source>
</evidence>
<evidence type="ECO:0000256" key="5">
    <source>
        <dbReference type="ARBA" id="ARBA00023054"/>
    </source>
</evidence>
<dbReference type="EMBL" id="ML978074">
    <property type="protein sequence ID" value="KAF2011745.1"/>
    <property type="molecule type" value="Genomic_DNA"/>
</dbReference>
<comment type="subcellular location">
    <subcellularLocation>
        <location evidence="2">Chromosome</location>
        <location evidence="2">Centromere</location>
    </subcellularLocation>
    <subcellularLocation>
        <location evidence="1">Nucleus</location>
    </subcellularLocation>
</comment>
<keyword evidence="7" id="KW-0137">Centromere</keyword>
<proteinExistence type="inferred from homology"/>
<evidence type="ECO:0000313" key="10">
    <source>
        <dbReference type="Proteomes" id="UP000799778"/>
    </source>
</evidence>
<dbReference type="Proteomes" id="UP000799778">
    <property type="component" value="Unassembled WGS sequence"/>
</dbReference>
<evidence type="ECO:0000256" key="7">
    <source>
        <dbReference type="ARBA" id="ARBA00023328"/>
    </source>
</evidence>
<keyword evidence="4" id="KW-0158">Chromosome</keyword>
<keyword evidence="6" id="KW-0539">Nucleus</keyword>
<evidence type="ECO:0000256" key="2">
    <source>
        <dbReference type="ARBA" id="ARBA00004584"/>
    </source>
</evidence>
<evidence type="ECO:0000256" key="8">
    <source>
        <dbReference type="SAM" id="Coils"/>
    </source>
</evidence>
<dbReference type="AlphaFoldDB" id="A0A6A5XET3"/>
<dbReference type="PANTHER" id="PTHR14401">
    <property type="entry name" value="CENTROMERE PROTEIN K"/>
    <property type="match status" value="1"/>
</dbReference>
<gene>
    <name evidence="9" type="ORF">BU24DRAFT_454237</name>
</gene>
<dbReference type="GeneID" id="54288701"/>
<organism evidence="9 10">
    <name type="scientific">Aaosphaeria arxii CBS 175.79</name>
    <dbReference type="NCBI Taxonomy" id="1450172"/>
    <lineage>
        <taxon>Eukaryota</taxon>
        <taxon>Fungi</taxon>
        <taxon>Dikarya</taxon>
        <taxon>Ascomycota</taxon>
        <taxon>Pezizomycotina</taxon>
        <taxon>Dothideomycetes</taxon>
        <taxon>Pleosporomycetidae</taxon>
        <taxon>Pleosporales</taxon>
        <taxon>Pleosporales incertae sedis</taxon>
        <taxon>Aaosphaeria</taxon>
    </lineage>
</organism>
<keyword evidence="10" id="KW-1185">Reference proteome</keyword>
<dbReference type="GO" id="GO:0000070">
    <property type="term" value="P:mitotic sister chromatid segregation"/>
    <property type="evidence" value="ECO:0007669"/>
    <property type="project" value="TreeGrafter"/>
</dbReference>
<dbReference type="InterPro" id="IPR020993">
    <property type="entry name" value="Centromere_CenpK"/>
</dbReference>
<protein>
    <recommendedName>
        <fullName evidence="11">Centromere protein Cenp-K</fullName>
    </recommendedName>
</protein>
<evidence type="ECO:0000256" key="1">
    <source>
        <dbReference type="ARBA" id="ARBA00004123"/>
    </source>
</evidence>
<dbReference type="RefSeq" id="XP_033380084.1">
    <property type="nucleotide sequence ID" value="XM_033531304.1"/>
</dbReference>
<dbReference type="GO" id="GO:0000775">
    <property type="term" value="C:chromosome, centromeric region"/>
    <property type="evidence" value="ECO:0007669"/>
    <property type="project" value="UniProtKB-SubCell"/>
</dbReference>
<accession>A0A6A5XET3</accession>
<keyword evidence="5 8" id="KW-0175">Coiled coil</keyword>
<feature type="coiled-coil region" evidence="8">
    <location>
        <begin position="35"/>
        <end position="62"/>
    </location>
</feature>
<dbReference type="GO" id="GO:0051382">
    <property type="term" value="P:kinetochore assembly"/>
    <property type="evidence" value="ECO:0007669"/>
    <property type="project" value="InterPro"/>
</dbReference>
<evidence type="ECO:0000256" key="4">
    <source>
        <dbReference type="ARBA" id="ARBA00022454"/>
    </source>
</evidence>
<evidence type="ECO:0000313" key="9">
    <source>
        <dbReference type="EMBL" id="KAF2011745.1"/>
    </source>
</evidence>
<dbReference type="PANTHER" id="PTHR14401:SF6">
    <property type="entry name" value="CENTROMERE PROTEIN K"/>
    <property type="match status" value="1"/>
</dbReference>
<evidence type="ECO:0008006" key="11">
    <source>
        <dbReference type="Google" id="ProtNLM"/>
    </source>
</evidence>